<gene>
    <name evidence="6" type="ORF">J057_11026</name>
</gene>
<dbReference type="CDD" id="cd08432">
    <property type="entry name" value="PBP2_GcdR_TrpI_HvrB_AmpR_like"/>
    <property type="match status" value="1"/>
</dbReference>
<evidence type="ECO:0000313" key="6">
    <source>
        <dbReference type="EMBL" id="ENO15880.2"/>
    </source>
</evidence>
<evidence type="ECO:0000259" key="5">
    <source>
        <dbReference type="PROSITE" id="PS50931"/>
    </source>
</evidence>
<keyword evidence="3" id="KW-0238">DNA-binding</keyword>
<dbReference type="InterPro" id="IPR000847">
    <property type="entry name" value="LysR_HTH_N"/>
</dbReference>
<dbReference type="EMBL" id="APLQ01000011">
    <property type="protein sequence ID" value="ENO15880.2"/>
    <property type="molecule type" value="Genomic_DNA"/>
</dbReference>
<evidence type="ECO:0000256" key="1">
    <source>
        <dbReference type="ARBA" id="ARBA00009437"/>
    </source>
</evidence>
<organism evidence="6 7">
    <name type="scientific">Marinobacter nanhaiticus D15-8W</name>
    <dbReference type="NCBI Taxonomy" id="626887"/>
    <lineage>
        <taxon>Bacteria</taxon>
        <taxon>Pseudomonadati</taxon>
        <taxon>Pseudomonadota</taxon>
        <taxon>Gammaproteobacteria</taxon>
        <taxon>Pseudomonadales</taxon>
        <taxon>Marinobacteraceae</taxon>
        <taxon>Marinobacter</taxon>
    </lineage>
</organism>
<dbReference type="SUPFAM" id="SSF53850">
    <property type="entry name" value="Periplasmic binding protein-like II"/>
    <property type="match status" value="1"/>
</dbReference>
<reference evidence="6 7" key="1">
    <citation type="journal article" date="2013" name="Genome Announc.">
        <title>Genome Sequence of the Polycyclic Aromatic Hydrocarbon-Degrading Bacterium Strain Marinobacter nanhaiticus D15-8WT.</title>
        <authorList>
            <person name="Cui Z."/>
            <person name="Gao W."/>
            <person name="Li Q."/>
            <person name="Xu G."/>
            <person name="Zheng L."/>
        </authorList>
    </citation>
    <scope>NUCLEOTIDE SEQUENCE [LARGE SCALE GENOMIC DNA]</scope>
    <source>
        <strain evidence="6 7">D15-8W</strain>
    </source>
</reference>
<proteinExistence type="inferred from homology"/>
<dbReference type="GO" id="GO:0006351">
    <property type="term" value="P:DNA-templated transcription"/>
    <property type="evidence" value="ECO:0007669"/>
    <property type="project" value="TreeGrafter"/>
</dbReference>
<keyword evidence="4" id="KW-0804">Transcription</keyword>
<accession>N6W025</accession>
<sequence length="317" mass="35319">MATVELPPLPMLQAFEAAARLHSFTAAARELGSTQSAVSQHIKRLEADLGSQLFHRIHRGVRLTRAGQSFYRSVADGLDQLTDGYNRARHQSRNEVINVATDYALGTYWMLPRLRRFRAAHPNVDVRLVTGQQPVTPDQADVDIALLFGNGYDMAAPTRQLFQEAVIPVCSPALLERYGAFTRIHQIAQLPLLQLEADYDAHWFDWPELFATLGIAASPREPELIFNNYTLLLQAALSGQGVAIGWSPFVEPLLESGALTSLVDEPVRSSNGYQIVFPSSQVVDPLVLEFVDWLMEEGRQTAAERSKTRDGEQKPVR</sequence>
<dbReference type="InterPro" id="IPR017786">
    <property type="entry name" value="TF_choline_sulphate-util"/>
</dbReference>
<dbReference type="eggNOG" id="COG0583">
    <property type="taxonomic scope" value="Bacteria"/>
</dbReference>
<dbReference type="PATRIC" id="fig|626887.3.peg.2211"/>
<dbReference type="InterPro" id="IPR036388">
    <property type="entry name" value="WH-like_DNA-bd_sf"/>
</dbReference>
<dbReference type="AlphaFoldDB" id="N6W025"/>
<dbReference type="OrthoDB" id="5877876at2"/>
<dbReference type="Pfam" id="PF00126">
    <property type="entry name" value="HTH_1"/>
    <property type="match status" value="1"/>
</dbReference>
<evidence type="ECO:0000256" key="2">
    <source>
        <dbReference type="ARBA" id="ARBA00023015"/>
    </source>
</evidence>
<dbReference type="PANTHER" id="PTHR30537:SF26">
    <property type="entry name" value="GLYCINE CLEAVAGE SYSTEM TRANSCRIPTIONAL ACTIVATOR"/>
    <property type="match status" value="1"/>
</dbReference>
<dbReference type="PRINTS" id="PR00039">
    <property type="entry name" value="HTHLYSR"/>
</dbReference>
<keyword evidence="7" id="KW-1185">Reference proteome</keyword>
<dbReference type="HOGENOM" id="CLU_039613_37_0_6"/>
<dbReference type="SUPFAM" id="SSF46785">
    <property type="entry name" value="Winged helix' DNA-binding domain"/>
    <property type="match status" value="1"/>
</dbReference>
<dbReference type="Gene3D" id="3.40.190.10">
    <property type="entry name" value="Periplasmic binding protein-like II"/>
    <property type="match status" value="2"/>
</dbReference>
<dbReference type="GO" id="GO:0003700">
    <property type="term" value="F:DNA-binding transcription factor activity"/>
    <property type="evidence" value="ECO:0007669"/>
    <property type="project" value="InterPro"/>
</dbReference>
<evidence type="ECO:0000256" key="3">
    <source>
        <dbReference type="ARBA" id="ARBA00023125"/>
    </source>
</evidence>
<feature type="domain" description="HTH lysR-type" evidence="5">
    <location>
        <begin position="7"/>
        <end position="64"/>
    </location>
</feature>
<evidence type="ECO:0000256" key="4">
    <source>
        <dbReference type="ARBA" id="ARBA00023163"/>
    </source>
</evidence>
<comment type="caution">
    <text evidence="6">The sequence shown here is derived from an EMBL/GenBank/DDBJ whole genome shotgun (WGS) entry which is preliminary data.</text>
</comment>
<dbReference type="PROSITE" id="PS50931">
    <property type="entry name" value="HTH_LYSR"/>
    <property type="match status" value="1"/>
</dbReference>
<evidence type="ECO:0000313" key="7">
    <source>
        <dbReference type="Proteomes" id="UP000013165"/>
    </source>
</evidence>
<dbReference type="NCBIfam" id="TIGR03418">
    <property type="entry name" value="chol_sulf_TF"/>
    <property type="match status" value="1"/>
</dbReference>
<name>N6W025_9GAMM</name>
<dbReference type="FunFam" id="1.10.10.10:FF:000001">
    <property type="entry name" value="LysR family transcriptional regulator"/>
    <property type="match status" value="1"/>
</dbReference>
<dbReference type="Proteomes" id="UP000013165">
    <property type="component" value="Unassembled WGS sequence"/>
</dbReference>
<keyword evidence="2" id="KW-0805">Transcription regulation</keyword>
<comment type="similarity">
    <text evidence="1">Belongs to the LysR transcriptional regulatory family.</text>
</comment>
<dbReference type="InterPro" id="IPR036390">
    <property type="entry name" value="WH_DNA-bd_sf"/>
</dbReference>
<dbReference type="InterPro" id="IPR058163">
    <property type="entry name" value="LysR-type_TF_proteobact-type"/>
</dbReference>
<dbReference type="RefSeq" id="WP_115840227.1">
    <property type="nucleotide sequence ID" value="NZ_AP028878.1"/>
</dbReference>
<dbReference type="PANTHER" id="PTHR30537">
    <property type="entry name" value="HTH-TYPE TRANSCRIPTIONAL REGULATOR"/>
    <property type="match status" value="1"/>
</dbReference>
<dbReference type="Gene3D" id="1.10.10.10">
    <property type="entry name" value="Winged helix-like DNA-binding domain superfamily/Winged helix DNA-binding domain"/>
    <property type="match status" value="1"/>
</dbReference>
<dbReference type="GO" id="GO:0043565">
    <property type="term" value="F:sequence-specific DNA binding"/>
    <property type="evidence" value="ECO:0007669"/>
    <property type="project" value="TreeGrafter"/>
</dbReference>
<protein>
    <submittedName>
        <fullName evidence="6">LysR family transcriptional regulator</fullName>
    </submittedName>
</protein>
<dbReference type="STRING" id="626887.J057_11026"/>
<dbReference type="Pfam" id="PF03466">
    <property type="entry name" value="LysR_substrate"/>
    <property type="match status" value="1"/>
</dbReference>
<dbReference type="InterPro" id="IPR005119">
    <property type="entry name" value="LysR_subst-bd"/>
</dbReference>